<dbReference type="AlphaFoldDB" id="A0AAN7TCB0"/>
<organism evidence="1 2">
    <name type="scientific">Meristemomyces frigidus</name>
    <dbReference type="NCBI Taxonomy" id="1508187"/>
    <lineage>
        <taxon>Eukaryota</taxon>
        <taxon>Fungi</taxon>
        <taxon>Dikarya</taxon>
        <taxon>Ascomycota</taxon>
        <taxon>Pezizomycotina</taxon>
        <taxon>Dothideomycetes</taxon>
        <taxon>Dothideomycetidae</taxon>
        <taxon>Mycosphaerellales</taxon>
        <taxon>Teratosphaeriaceae</taxon>
        <taxon>Meristemomyces</taxon>
    </lineage>
</organism>
<comment type="caution">
    <text evidence="1">The sequence shown here is derived from an EMBL/GenBank/DDBJ whole genome shotgun (WGS) entry which is preliminary data.</text>
</comment>
<dbReference type="Proteomes" id="UP001310890">
    <property type="component" value="Unassembled WGS sequence"/>
</dbReference>
<protein>
    <submittedName>
        <fullName evidence="1">Uncharacterized protein</fullName>
    </submittedName>
</protein>
<evidence type="ECO:0000313" key="2">
    <source>
        <dbReference type="Proteomes" id="UP001310890"/>
    </source>
</evidence>
<proteinExistence type="predicted"/>
<sequence length="133" mass="15704">MEHFDRLFKEIRSLEHGDGFYPWRRLGFAIWDIERLRAAGLVHDSRHDRNDDRMKWLSVIREEDFGSVHSHRLIVSDVLKELGELEGEDYTYPEDSDESSSEVPWDWSAYYMPQDSSRKSLPLEFGRQARGAS</sequence>
<name>A0AAN7TCB0_9PEZI</name>
<gene>
    <name evidence="1" type="ORF">LTR62_006262</name>
</gene>
<dbReference type="EMBL" id="JAVRRL010000053">
    <property type="protein sequence ID" value="KAK5110128.1"/>
    <property type="molecule type" value="Genomic_DNA"/>
</dbReference>
<accession>A0AAN7TCB0</accession>
<reference evidence="1" key="1">
    <citation type="submission" date="2023-08" db="EMBL/GenBank/DDBJ databases">
        <title>Black Yeasts Isolated from many extreme environments.</title>
        <authorList>
            <person name="Coleine C."/>
            <person name="Stajich J.E."/>
            <person name="Selbmann L."/>
        </authorList>
    </citation>
    <scope>NUCLEOTIDE SEQUENCE</scope>
    <source>
        <strain evidence="1">CCFEE 5401</strain>
    </source>
</reference>
<evidence type="ECO:0000313" key="1">
    <source>
        <dbReference type="EMBL" id="KAK5110128.1"/>
    </source>
</evidence>